<feature type="region of interest" description="Disordered" evidence="1">
    <location>
        <begin position="115"/>
        <end position="174"/>
    </location>
</feature>
<keyword evidence="4" id="KW-1185">Reference proteome</keyword>
<evidence type="ECO:0000256" key="1">
    <source>
        <dbReference type="SAM" id="MobiDB-lite"/>
    </source>
</evidence>
<organism evidence="2">
    <name type="scientific">Cladocopium goreaui</name>
    <dbReference type="NCBI Taxonomy" id="2562237"/>
    <lineage>
        <taxon>Eukaryota</taxon>
        <taxon>Sar</taxon>
        <taxon>Alveolata</taxon>
        <taxon>Dinophyceae</taxon>
        <taxon>Suessiales</taxon>
        <taxon>Symbiodiniaceae</taxon>
        <taxon>Cladocopium</taxon>
    </lineage>
</organism>
<evidence type="ECO:0000313" key="2">
    <source>
        <dbReference type="EMBL" id="CAI4003812.1"/>
    </source>
</evidence>
<feature type="region of interest" description="Disordered" evidence="1">
    <location>
        <begin position="196"/>
        <end position="229"/>
    </location>
</feature>
<sequence length="315" mass="33547">MDNLETLPMDLNNIAAAAVEAAAAIHGDVLEDPEVKPASSASLPQGKPDEPQGVPLTAMDMDKEAKTGNPGIDKGKIDKSEMDKVEKCDKNAANRDVLALMELKPEAPLILRREQLSAPFRAGDDGETEDAEMPDGEGDGDHKSDHGEEEGDDPVLKKPAARRSRAKAKAKATAKAKAKAAAKAKAKAGAKAKAAAKAVPEAKAKTSRKSVANADGDTGAKEKGRRPAATFAKRWKPDNEEGAARFLAIRDVFMSHIAPKLQAQSSFQDGWFTLCTRLFRGSDAVGYPEYVALATEKVTEFLNMESVRSAVKQDG</sequence>
<comment type="caution">
    <text evidence="2">The sequence shown here is derived from an EMBL/GenBank/DDBJ whole genome shotgun (WGS) entry which is preliminary data.</text>
</comment>
<dbReference type="Proteomes" id="UP001152797">
    <property type="component" value="Unassembled WGS sequence"/>
</dbReference>
<protein>
    <submittedName>
        <fullName evidence="2">Uncharacterized protein</fullName>
    </submittedName>
</protein>
<feature type="compositionally biased region" description="Acidic residues" evidence="1">
    <location>
        <begin position="125"/>
        <end position="138"/>
    </location>
</feature>
<reference evidence="2" key="1">
    <citation type="submission" date="2022-10" db="EMBL/GenBank/DDBJ databases">
        <authorList>
            <person name="Chen Y."/>
            <person name="Dougan E. K."/>
            <person name="Chan C."/>
            <person name="Rhodes N."/>
            <person name="Thang M."/>
        </authorList>
    </citation>
    <scope>NUCLEOTIDE SEQUENCE</scope>
</reference>
<dbReference type="EMBL" id="CAMXCT010003334">
    <property type="protein sequence ID" value="CAI4003812.1"/>
    <property type="molecule type" value="Genomic_DNA"/>
</dbReference>
<dbReference type="EMBL" id="CAMXCT030003334">
    <property type="protein sequence ID" value="CAL4791124.1"/>
    <property type="molecule type" value="Genomic_DNA"/>
</dbReference>
<accession>A0A9P1D760</accession>
<evidence type="ECO:0000313" key="4">
    <source>
        <dbReference type="Proteomes" id="UP001152797"/>
    </source>
</evidence>
<feature type="compositionally biased region" description="Basic and acidic residues" evidence="1">
    <location>
        <begin position="73"/>
        <end position="88"/>
    </location>
</feature>
<evidence type="ECO:0000313" key="3">
    <source>
        <dbReference type="EMBL" id="CAL4791124.1"/>
    </source>
</evidence>
<gene>
    <name evidence="2" type="ORF">C1SCF055_LOCUS29643</name>
</gene>
<proteinExistence type="predicted"/>
<feature type="region of interest" description="Disordered" evidence="1">
    <location>
        <begin position="33"/>
        <end position="88"/>
    </location>
</feature>
<reference evidence="3 4" key="2">
    <citation type="submission" date="2024-05" db="EMBL/GenBank/DDBJ databases">
        <authorList>
            <person name="Chen Y."/>
            <person name="Shah S."/>
            <person name="Dougan E. K."/>
            <person name="Thang M."/>
            <person name="Chan C."/>
        </authorList>
    </citation>
    <scope>NUCLEOTIDE SEQUENCE [LARGE SCALE GENOMIC DNA]</scope>
</reference>
<dbReference type="AlphaFoldDB" id="A0A9P1D760"/>
<name>A0A9P1D760_9DINO</name>
<feature type="compositionally biased region" description="Basic residues" evidence="1">
    <location>
        <begin position="159"/>
        <end position="174"/>
    </location>
</feature>
<dbReference type="EMBL" id="CAMXCT020003334">
    <property type="protein sequence ID" value="CAL1157187.1"/>
    <property type="molecule type" value="Genomic_DNA"/>
</dbReference>